<feature type="region of interest" description="Disordered" evidence="1">
    <location>
        <begin position="65"/>
        <end position="89"/>
    </location>
</feature>
<gene>
    <name evidence="2" type="ORF">ACFQ4G_13020</name>
</gene>
<accession>A0ABW3WYR4</accession>
<reference evidence="3" key="1">
    <citation type="journal article" date="2019" name="Int. J. Syst. Evol. Microbiol.">
        <title>The Global Catalogue of Microorganisms (GCM) 10K type strain sequencing project: providing services to taxonomists for standard genome sequencing and annotation.</title>
        <authorList>
            <consortium name="The Broad Institute Genomics Platform"/>
            <consortium name="The Broad Institute Genome Sequencing Center for Infectious Disease"/>
            <person name="Wu L."/>
            <person name="Ma J."/>
        </authorList>
    </citation>
    <scope>NUCLEOTIDE SEQUENCE [LARGE SCALE GENOMIC DNA]</scope>
    <source>
        <strain evidence="3">CCUG 56108</strain>
    </source>
</reference>
<name>A0ABW3WYR4_9HYPH</name>
<proteinExistence type="predicted"/>
<keyword evidence="3" id="KW-1185">Reference proteome</keyword>
<protein>
    <submittedName>
        <fullName evidence="2">Type II toxin-antitoxin system VapB family antitoxin</fullName>
    </submittedName>
</protein>
<comment type="caution">
    <text evidence="2">The sequence shown here is derived from an EMBL/GenBank/DDBJ whole genome shotgun (WGS) entry which is preliminary data.</text>
</comment>
<organism evidence="2 3">
    <name type="scientific">Methylobacterium marchantiae</name>
    <dbReference type="NCBI Taxonomy" id="600331"/>
    <lineage>
        <taxon>Bacteria</taxon>
        <taxon>Pseudomonadati</taxon>
        <taxon>Pseudomonadota</taxon>
        <taxon>Alphaproteobacteria</taxon>
        <taxon>Hyphomicrobiales</taxon>
        <taxon>Methylobacteriaceae</taxon>
        <taxon>Methylobacterium</taxon>
    </lineage>
</organism>
<sequence>MTRQLNIRSDEAHALASDIAERLDTSVTDVVLQALREFGAKLTPRDELTPSQQAEFEALRALAKKASANKRPGATSDHRDMYDAFGLPI</sequence>
<dbReference type="Proteomes" id="UP001597176">
    <property type="component" value="Unassembled WGS sequence"/>
</dbReference>
<dbReference type="Pfam" id="PF07704">
    <property type="entry name" value="PSK_trans_fac"/>
    <property type="match status" value="1"/>
</dbReference>
<evidence type="ECO:0000313" key="3">
    <source>
        <dbReference type="Proteomes" id="UP001597176"/>
    </source>
</evidence>
<evidence type="ECO:0000313" key="2">
    <source>
        <dbReference type="EMBL" id="MFD1302492.1"/>
    </source>
</evidence>
<dbReference type="InterPro" id="IPR011660">
    <property type="entry name" value="VapB-like"/>
</dbReference>
<dbReference type="RefSeq" id="WP_238206146.1">
    <property type="nucleotide sequence ID" value="NZ_JBHTND010000016.1"/>
</dbReference>
<dbReference type="EMBL" id="JBHTND010000016">
    <property type="protein sequence ID" value="MFD1302492.1"/>
    <property type="molecule type" value="Genomic_DNA"/>
</dbReference>
<evidence type="ECO:0000256" key="1">
    <source>
        <dbReference type="SAM" id="MobiDB-lite"/>
    </source>
</evidence>